<dbReference type="Proteomes" id="UP000022910">
    <property type="component" value="Unassembled WGS sequence"/>
</dbReference>
<sequence length="104" mass="12490">MEPTKIVTKKASQLLVCITKYDIVQSPQQIKWWNRFKKKILNTERHSNYIWPYILIARSENSPTPNVFKQLSHFVERGTVYPCNAENEHTFICHTKNWLRRTKK</sequence>
<proteinExistence type="predicted"/>
<accession>A0A015JKK6</accession>
<dbReference type="HOGENOM" id="CLU_2251523_0_0_1"/>
<evidence type="ECO:0000313" key="1">
    <source>
        <dbReference type="EMBL" id="EXX67700.1"/>
    </source>
</evidence>
<evidence type="ECO:0000313" key="2">
    <source>
        <dbReference type="Proteomes" id="UP000022910"/>
    </source>
</evidence>
<name>A0A015JKK6_RHIIW</name>
<protein>
    <submittedName>
        <fullName evidence="1">Uncharacterized protein</fullName>
    </submittedName>
</protein>
<keyword evidence="2" id="KW-1185">Reference proteome</keyword>
<comment type="caution">
    <text evidence="1">The sequence shown here is derived from an EMBL/GenBank/DDBJ whole genome shotgun (WGS) entry which is preliminary data.</text>
</comment>
<gene>
    <name evidence="1" type="ORF">RirG_112060</name>
</gene>
<organism evidence="1 2">
    <name type="scientific">Rhizophagus irregularis (strain DAOM 197198w)</name>
    <name type="common">Glomus intraradices</name>
    <dbReference type="NCBI Taxonomy" id="1432141"/>
    <lineage>
        <taxon>Eukaryota</taxon>
        <taxon>Fungi</taxon>
        <taxon>Fungi incertae sedis</taxon>
        <taxon>Mucoromycota</taxon>
        <taxon>Glomeromycotina</taxon>
        <taxon>Glomeromycetes</taxon>
        <taxon>Glomerales</taxon>
        <taxon>Glomeraceae</taxon>
        <taxon>Rhizophagus</taxon>
    </lineage>
</organism>
<dbReference type="EMBL" id="JEMT01017614">
    <property type="protein sequence ID" value="EXX67700.1"/>
    <property type="molecule type" value="Genomic_DNA"/>
</dbReference>
<dbReference type="AlphaFoldDB" id="A0A015JKK6"/>
<reference evidence="1 2" key="1">
    <citation type="submission" date="2014-02" db="EMBL/GenBank/DDBJ databases">
        <title>Single nucleus genome sequencing reveals high similarity among nuclei of an endomycorrhizal fungus.</title>
        <authorList>
            <person name="Lin K."/>
            <person name="Geurts R."/>
            <person name="Zhang Z."/>
            <person name="Limpens E."/>
            <person name="Saunders D.G."/>
            <person name="Mu D."/>
            <person name="Pang E."/>
            <person name="Cao H."/>
            <person name="Cha H."/>
            <person name="Lin T."/>
            <person name="Zhou Q."/>
            <person name="Shang Y."/>
            <person name="Li Y."/>
            <person name="Ivanov S."/>
            <person name="Sharma T."/>
            <person name="Velzen R.V."/>
            <person name="Ruijter N.D."/>
            <person name="Aanen D.K."/>
            <person name="Win J."/>
            <person name="Kamoun S."/>
            <person name="Bisseling T."/>
            <person name="Huang S."/>
        </authorList>
    </citation>
    <scope>NUCLEOTIDE SEQUENCE [LARGE SCALE GENOMIC DNA]</scope>
    <source>
        <strain evidence="2">DAOM197198w</strain>
    </source>
</reference>